<feature type="non-terminal residue" evidence="2">
    <location>
        <position position="1"/>
    </location>
</feature>
<dbReference type="InterPro" id="IPR023213">
    <property type="entry name" value="CAT-like_dom_sf"/>
</dbReference>
<dbReference type="GO" id="GO:0003824">
    <property type="term" value="F:catalytic activity"/>
    <property type="evidence" value="ECO:0007669"/>
    <property type="project" value="InterPro"/>
</dbReference>
<dbReference type="SUPFAM" id="SSF52777">
    <property type="entry name" value="CoA-dependent acyltransferases"/>
    <property type="match status" value="1"/>
</dbReference>
<dbReference type="Pfam" id="PF00668">
    <property type="entry name" value="Condensation"/>
    <property type="match status" value="1"/>
</dbReference>
<accession>A0A7X2BXB7</accession>
<proteinExistence type="predicted"/>
<organism evidence="2 3">
    <name type="scientific">Pseudomonas helleri</name>
    <dbReference type="NCBI Taxonomy" id="1608996"/>
    <lineage>
        <taxon>Bacteria</taxon>
        <taxon>Pseudomonadati</taxon>
        <taxon>Pseudomonadota</taxon>
        <taxon>Gammaproteobacteria</taxon>
        <taxon>Pseudomonadales</taxon>
        <taxon>Pseudomonadaceae</taxon>
        <taxon>Pseudomonas</taxon>
    </lineage>
</organism>
<dbReference type="RefSeq" id="WP_228394676.1">
    <property type="nucleotide sequence ID" value="NZ_WIWF01000423.1"/>
</dbReference>
<dbReference type="InterPro" id="IPR001242">
    <property type="entry name" value="Condensation_dom"/>
</dbReference>
<sequence length="150" mass="17300">VHDLRQAGAEQVQQRLAALRAELSHRKLAVEQGQVLDIQLSLLPDGTRLHLNLDMLAADALSLRTLLGDLVLLYRQHPLPALDYTFARYLADLRQEQASTEQRDRHQQARDYWLQRLDQLPGAPSLPIKPQGDDRQVCRRHHWLPPSERQ</sequence>
<gene>
    <name evidence="2" type="ORF">GHO37_29720</name>
</gene>
<dbReference type="Proteomes" id="UP000447574">
    <property type="component" value="Unassembled WGS sequence"/>
</dbReference>
<dbReference type="EMBL" id="WIWF01000423">
    <property type="protein sequence ID" value="MQT78386.1"/>
    <property type="molecule type" value="Genomic_DNA"/>
</dbReference>
<feature type="domain" description="Condensation" evidence="1">
    <location>
        <begin position="13"/>
        <end position="129"/>
    </location>
</feature>
<feature type="non-terminal residue" evidence="2">
    <location>
        <position position="150"/>
    </location>
</feature>
<name>A0A7X2BXB7_9PSED</name>
<comment type="caution">
    <text evidence="2">The sequence shown here is derived from an EMBL/GenBank/DDBJ whole genome shotgun (WGS) entry which is preliminary data.</text>
</comment>
<evidence type="ECO:0000313" key="3">
    <source>
        <dbReference type="Proteomes" id="UP000447574"/>
    </source>
</evidence>
<evidence type="ECO:0000313" key="2">
    <source>
        <dbReference type="EMBL" id="MQT78386.1"/>
    </source>
</evidence>
<evidence type="ECO:0000259" key="1">
    <source>
        <dbReference type="Pfam" id="PF00668"/>
    </source>
</evidence>
<protein>
    <submittedName>
        <fullName evidence="2">Non-ribosomal peptide synthetase</fullName>
    </submittedName>
</protein>
<dbReference type="AlphaFoldDB" id="A0A7X2BXB7"/>
<dbReference type="Gene3D" id="3.30.559.10">
    <property type="entry name" value="Chloramphenicol acetyltransferase-like domain"/>
    <property type="match status" value="1"/>
</dbReference>
<reference evidence="2 3" key="1">
    <citation type="submission" date="2019-10" db="EMBL/GenBank/DDBJ databases">
        <title>Evaluation of single-gene subtyping targets for Pseudomonas.</title>
        <authorList>
            <person name="Reichler S.J."/>
            <person name="Orsi R.H."/>
            <person name="Wiedmann M."/>
            <person name="Martin N.H."/>
            <person name="Murphy S.I."/>
        </authorList>
    </citation>
    <scope>NUCLEOTIDE SEQUENCE [LARGE SCALE GENOMIC DNA]</scope>
    <source>
        <strain evidence="2 3">FSL R10-2932</strain>
    </source>
</reference>